<protein>
    <recommendedName>
        <fullName evidence="4">Mediator of RNA polymerase II transcription subunit 11</fullName>
    </recommendedName>
    <alternativeName>
        <fullName evidence="4">Mediator complex subunit 11</fullName>
    </alternativeName>
</protein>
<gene>
    <name evidence="4" type="primary">MED11</name>
    <name evidence="5" type="ORF">RchiOBHm_Chr7g0240721</name>
</gene>
<proteinExistence type="inferred from homology"/>
<keyword evidence="4" id="KW-0805">Transcription regulation</keyword>
<dbReference type="InterPro" id="IPR019404">
    <property type="entry name" value="Mediator_Med11"/>
</dbReference>
<comment type="caution">
    <text evidence="5">The sequence shown here is derived from an EMBL/GenBank/DDBJ whole genome shotgun (WGS) entry which is preliminary data.</text>
</comment>
<dbReference type="AlphaFoldDB" id="A0A2P6PI19"/>
<keyword evidence="4" id="KW-0010">Activator</keyword>
<keyword evidence="4" id="KW-0804">Transcription</keyword>
<evidence type="ECO:0000256" key="2">
    <source>
        <dbReference type="ARBA" id="ARBA00008186"/>
    </source>
</evidence>
<dbReference type="GO" id="GO:0016592">
    <property type="term" value="C:mediator complex"/>
    <property type="evidence" value="ECO:0007669"/>
    <property type="project" value="InterPro"/>
</dbReference>
<keyword evidence="3 4" id="KW-0539">Nucleus</keyword>
<comment type="similarity">
    <text evidence="2 4">Belongs to the Mediator complex subunit 11 family.</text>
</comment>
<dbReference type="STRING" id="74649.A0A2P6PI19"/>
<name>A0A2P6PI19_ROSCH</name>
<dbReference type="Proteomes" id="UP000238479">
    <property type="component" value="Chromosome 7"/>
</dbReference>
<evidence type="ECO:0000256" key="3">
    <source>
        <dbReference type="ARBA" id="ARBA00023242"/>
    </source>
</evidence>
<dbReference type="GO" id="GO:0006357">
    <property type="term" value="P:regulation of transcription by RNA polymerase II"/>
    <property type="evidence" value="ECO:0007669"/>
    <property type="project" value="InterPro"/>
</dbReference>
<comment type="function">
    <text evidence="4">Component of the Mediator complex, a coactivator involved in the regulated transcription of nearly all RNA polymerase II-dependent genes. Mediator functions as a bridge to convey information from gene-specific regulatory proteins to the basal RNA polymerase II transcription machinery. Mediator is recruited to promoters by direct interactions with regulatory proteins and serves as a scaffold for the assembly of a functional pre-initiation complex with RNA polymerase II and the general transcription factors.</text>
</comment>
<dbReference type="EMBL" id="PDCK01000045">
    <property type="protein sequence ID" value="PRQ21574.1"/>
    <property type="molecule type" value="Genomic_DNA"/>
</dbReference>
<keyword evidence="6" id="KW-1185">Reference proteome</keyword>
<organism evidence="5 6">
    <name type="scientific">Rosa chinensis</name>
    <name type="common">China rose</name>
    <dbReference type="NCBI Taxonomy" id="74649"/>
    <lineage>
        <taxon>Eukaryota</taxon>
        <taxon>Viridiplantae</taxon>
        <taxon>Streptophyta</taxon>
        <taxon>Embryophyta</taxon>
        <taxon>Tracheophyta</taxon>
        <taxon>Spermatophyta</taxon>
        <taxon>Magnoliopsida</taxon>
        <taxon>eudicotyledons</taxon>
        <taxon>Gunneridae</taxon>
        <taxon>Pentapetalae</taxon>
        <taxon>rosids</taxon>
        <taxon>fabids</taxon>
        <taxon>Rosales</taxon>
        <taxon>Rosaceae</taxon>
        <taxon>Rosoideae</taxon>
        <taxon>Rosoideae incertae sedis</taxon>
        <taxon>Rosa</taxon>
    </lineage>
</organism>
<dbReference type="PANTHER" id="PTHR22890">
    <property type="entry name" value="MEDIATOR OF RNA POLYMERASE II TRANSCRIPTION SUBUNIT 11"/>
    <property type="match status" value="1"/>
</dbReference>
<reference evidence="5 6" key="1">
    <citation type="journal article" date="2018" name="Nat. Genet.">
        <title>The Rosa genome provides new insights in the design of modern roses.</title>
        <authorList>
            <person name="Bendahmane M."/>
        </authorList>
    </citation>
    <scope>NUCLEOTIDE SEQUENCE [LARGE SCALE GENOMIC DNA]</scope>
    <source>
        <strain evidence="6">cv. Old Blush</strain>
    </source>
</reference>
<dbReference type="Pfam" id="PF10280">
    <property type="entry name" value="Med11"/>
    <property type="match status" value="1"/>
</dbReference>
<evidence type="ECO:0000256" key="1">
    <source>
        <dbReference type="ARBA" id="ARBA00004123"/>
    </source>
</evidence>
<evidence type="ECO:0000313" key="6">
    <source>
        <dbReference type="Proteomes" id="UP000238479"/>
    </source>
</evidence>
<evidence type="ECO:0000313" key="5">
    <source>
        <dbReference type="EMBL" id="PRQ21574.1"/>
    </source>
</evidence>
<dbReference type="Gramene" id="PRQ21574">
    <property type="protein sequence ID" value="PRQ21574"/>
    <property type="gene ID" value="RchiOBHm_Chr7g0240721"/>
</dbReference>
<dbReference type="GO" id="GO:0003712">
    <property type="term" value="F:transcription coregulator activity"/>
    <property type="evidence" value="ECO:0007669"/>
    <property type="project" value="InterPro"/>
</dbReference>
<evidence type="ECO:0000256" key="4">
    <source>
        <dbReference type="RuleBase" id="RU364147"/>
    </source>
</evidence>
<sequence length="50" mass="5718">MDSQTQNTSLQWLQNVEKRIVKVLELAASVMDELANPTGPRRESINNHVR</sequence>
<comment type="subunit">
    <text evidence="4">Component of the Mediator complex.</text>
</comment>
<accession>A0A2P6PI19</accession>
<comment type="subcellular location">
    <subcellularLocation>
        <location evidence="1 4">Nucleus</location>
    </subcellularLocation>
</comment>